<sequence>MAHDYAIESLLRPAVELYTVYVCAAGAFLCVFAPWAFALTPLFGIVTSAGFLALGLVRLKQAWQVLRYRRNIRRLPHYTMTSKEVPVIRGERLSPFGRASRPFDCSGHHPCRKNAPGRIVHHSGHSAEKARPARGRHRL</sequence>
<reference evidence="3 4" key="1">
    <citation type="submission" date="2018-08" db="EMBL/GenBank/DDBJ databases">
        <title>Recombination of ecologically and evolutionarily significant loci maintains genetic cohesion in the Pseudomonas syringae species complex.</title>
        <authorList>
            <person name="Dillon M."/>
            <person name="Thakur S."/>
            <person name="Almeida R.N.D."/>
            <person name="Weir B.S."/>
            <person name="Guttman D.S."/>
        </authorList>
    </citation>
    <scope>NUCLEOTIDE SEQUENCE [LARGE SCALE GENOMIC DNA]</scope>
    <source>
        <strain evidence="3 4">ICMP 4332</strain>
    </source>
</reference>
<comment type="caution">
    <text evidence="3">The sequence shown here is derived from an EMBL/GenBank/DDBJ whole genome shotgun (WGS) entry which is preliminary data.</text>
</comment>
<evidence type="ECO:0000313" key="3">
    <source>
        <dbReference type="EMBL" id="RMM57783.1"/>
    </source>
</evidence>
<keyword evidence="2" id="KW-0472">Membrane</keyword>
<evidence type="ECO:0000256" key="2">
    <source>
        <dbReference type="SAM" id="Phobius"/>
    </source>
</evidence>
<name>A0A3M6FJ20_PSESG</name>
<proteinExistence type="predicted"/>
<accession>A0A3M6FJ20</accession>
<dbReference type="EMBL" id="RBOM01000341">
    <property type="protein sequence ID" value="RMM57783.1"/>
    <property type="molecule type" value="Genomic_DNA"/>
</dbReference>
<keyword evidence="2" id="KW-1133">Transmembrane helix</keyword>
<feature type="region of interest" description="Disordered" evidence="1">
    <location>
        <begin position="115"/>
        <end position="139"/>
    </location>
</feature>
<feature type="transmembrane region" description="Helical" evidence="2">
    <location>
        <begin position="17"/>
        <end position="36"/>
    </location>
</feature>
<keyword evidence="2" id="KW-0812">Transmembrane</keyword>
<evidence type="ECO:0000313" key="4">
    <source>
        <dbReference type="Proteomes" id="UP000279057"/>
    </source>
</evidence>
<dbReference type="Proteomes" id="UP000279057">
    <property type="component" value="Unassembled WGS sequence"/>
</dbReference>
<evidence type="ECO:0000256" key="1">
    <source>
        <dbReference type="SAM" id="MobiDB-lite"/>
    </source>
</evidence>
<gene>
    <name evidence="3" type="ORF">ALQ74_102578</name>
</gene>
<organism evidence="3 4">
    <name type="scientific">Pseudomonas savastanoi pv. glycinea</name>
    <name type="common">Pseudomonas syringae pv. glycinea</name>
    <dbReference type="NCBI Taxonomy" id="318"/>
    <lineage>
        <taxon>Bacteria</taxon>
        <taxon>Pseudomonadati</taxon>
        <taxon>Pseudomonadota</taxon>
        <taxon>Gammaproteobacteria</taxon>
        <taxon>Pseudomonadales</taxon>
        <taxon>Pseudomonadaceae</taxon>
        <taxon>Pseudomonas</taxon>
    </lineage>
</organism>
<dbReference type="AlphaFoldDB" id="A0A3M6FJ20"/>
<protein>
    <submittedName>
        <fullName evidence="3">Conjugative coupling factor TraD, SXT/TOL family</fullName>
    </submittedName>
</protein>
<feature type="transmembrane region" description="Helical" evidence="2">
    <location>
        <begin position="42"/>
        <end position="59"/>
    </location>
</feature>